<dbReference type="RefSeq" id="WP_105041044.1">
    <property type="nucleotide sequence ID" value="NZ_PPSL01000007.1"/>
</dbReference>
<evidence type="ECO:0000313" key="4">
    <source>
        <dbReference type="Proteomes" id="UP000239872"/>
    </source>
</evidence>
<dbReference type="Proteomes" id="UP000239872">
    <property type="component" value="Unassembled WGS sequence"/>
</dbReference>
<feature type="transmembrane region" description="Helical" evidence="1">
    <location>
        <begin position="150"/>
        <end position="169"/>
    </location>
</feature>
<dbReference type="GO" id="GO:0004175">
    <property type="term" value="F:endopeptidase activity"/>
    <property type="evidence" value="ECO:0007669"/>
    <property type="project" value="UniProtKB-ARBA"/>
</dbReference>
<dbReference type="InterPro" id="IPR003675">
    <property type="entry name" value="Rce1/LyrA-like_dom"/>
</dbReference>
<keyword evidence="1" id="KW-1133">Transmembrane helix</keyword>
<feature type="transmembrane region" description="Helical" evidence="1">
    <location>
        <begin position="12"/>
        <end position="32"/>
    </location>
</feature>
<dbReference type="Pfam" id="PF02517">
    <property type="entry name" value="Rce1-like"/>
    <property type="match status" value="1"/>
</dbReference>
<dbReference type="GO" id="GO:0006508">
    <property type="term" value="P:proteolysis"/>
    <property type="evidence" value="ECO:0007669"/>
    <property type="project" value="UniProtKB-KW"/>
</dbReference>
<feature type="domain" description="CAAX prenyl protease 2/Lysostaphin resistance protein A-like" evidence="2">
    <location>
        <begin position="119"/>
        <end position="210"/>
    </location>
</feature>
<keyword evidence="1" id="KW-0812">Transmembrane</keyword>
<keyword evidence="3" id="KW-0645">Protease</keyword>
<evidence type="ECO:0000256" key="1">
    <source>
        <dbReference type="SAM" id="Phobius"/>
    </source>
</evidence>
<feature type="transmembrane region" description="Helical" evidence="1">
    <location>
        <begin position="112"/>
        <end position="138"/>
    </location>
</feature>
<dbReference type="PANTHER" id="PTHR39430:SF1">
    <property type="entry name" value="PROTEASE"/>
    <property type="match status" value="1"/>
</dbReference>
<keyword evidence="1" id="KW-0472">Membrane</keyword>
<dbReference type="PANTHER" id="PTHR39430">
    <property type="entry name" value="MEMBRANE-ASSOCIATED PROTEASE-RELATED"/>
    <property type="match status" value="1"/>
</dbReference>
<proteinExistence type="predicted"/>
<feature type="transmembrane region" description="Helical" evidence="1">
    <location>
        <begin position="44"/>
        <end position="64"/>
    </location>
</feature>
<feature type="transmembrane region" description="Helical" evidence="1">
    <location>
        <begin position="84"/>
        <end position="106"/>
    </location>
</feature>
<evidence type="ECO:0000313" key="3">
    <source>
        <dbReference type="EMBL" id="PQJ09139.1"/>
    </source>
</evidence>
<dbReference type="EMBL" id="PPSL01000007">
    <property type="protein sequence ID" value="PQJ09139.1"/>
    <property type="molecule type" value="Genomic_DNA"/>
</dbReference>
<accession>A0A2S7SQF8</accession>
<protein>
    <submittedName>
        <fullName evidence="3">CPBP family intramembrane metalloprotease domain-containing protein</fullName>
    </submittedName>
</protein>
<reference evidence="3 4" key="1">
    <citation type="submission" date="2018-01" db="EMBL/GenBank/DDBJ databases">
        <title>A novel member of the phylum Bacteroidetes isolated from glacier ice.</title>
        <authorList>
            <person name="Liu Q."/>
            <person name="Xin Y.-H."/>
        </authorList>
    </citation>
    <scope>NUCLEOTIDE SEQUENCE [LARGE SCALE GENOMIC DNA]</scope>
    <source>
        <strain evidence="3 4">RB1R16</strain>
    </source>
</reference>
<dbReference type="GO" id="GO:0008237">
    <property type="term" value="F:metallopeptidase activity"/>
    <property type="evidence" value="ECO:0007669"/>
    <property type="project" value="UniProtKB-KW"/>
</dbReference>
<organism evidence="3 4">
    <name type="scientific">Flavipsychrobacter stenotrophus</name>
    <dbReference type="NCBI Taxonomy" id="2077091"/>
    <lineage>
        <taxon>Bacteria</taxon>
        <taxon>Pseudomonadati</taxon>
        <taxon>Bacteroidota</taxon>
        <taxon>Chitinophagia</taxon>
        <taxon>Chitinophagales</taxon>
        <taxon>Chitinophagaceae</taxon>
        <taxon>Flavipsychrobacter</taxon>
    </lineage>
</organism>
<dbReference type="OrthoDB" id="324900at2"/>
<gene>
    <name evidence="3" type="ORF">CJD36_020305</name>
</gene>
<dbReference type="AlphaFoldDB" id="A0A2S7SQF8"/>
<dbReference type="GO" id="GO:0080120">
    <property type="term" value="P:CAAX-box protein maturation"/>
    <property type="evidence" value="ECO:0007669"/>
    <property type="project" value="UniProtKB-ARBA"/>
</dbReference>
<keyword evidence="3" id="KW-0482">Metalloprotease</keyword>
<comment type="caution">
    <text evidence="3">The sequence shown here is derived from an EMBL/GenBank/DDBJ whole genome shotgun (WGS) entry which is preliminary data.</text>
</comment>
<keyword evidence="3" id="KW-0378">Hydrolase</keyword>
<keyword evidence="4" id="KW-1185">Reference proteome</keyword>
<evidence type="ECO:0000259" key="2">
    <source>
        <dbReference type="Pfam" id="PF02517"/>
    </source>
</evidence>
<feature type="transmembrane region" description="Helical" evidence="1">
    <location>
        <begin position="175"/>
        <end position="195"/>
    </location>
</feature>
<name>A0A2S7SQF8_9BACT</name>
<sequence length="295" mass="32664">MQERIIKSPVTRIFLGLFVCLTTIIIVQQIFLKIPGIGLLSNDFRNLIKGIVVSFLAMGSYAGFYYKYEKRVITELSIKGIGKILFLGLIIGVGLQCLTILVIYLFGSFKIISINAFSTLIIPFTVAITVAIIEEILLRGIVFRITEERLGSVIALIISGIIFGGLHLINPHVTLVSTLCTTTVGIFLGAAYMCYRSLWFPITIHFAWNFTQNGIFGAITSGNEKTNSLLATKIGGHEIISGGQFGPEGAIQTLFFFLTATAIIIQILNKNRKFVAPYWKNRHTPLNSSKYCELK</sequence>